<dbReference type="GO" id="GO:0016020">
    <property type="term" value="C:membrane"/>
    <property type="evidence" value="ECO:0007669"/>
    <property type="project" value="UniProtKB-SubCell"/>
</dbReference>
<dbReference type="PANTHER" id="PTHR43791:SF59">
    <property type="entry name" value="TRANSPORTER, PUTATIVE (AFU_ORTHOLOGUE AFUA_1G06550)-RELATED"/>
    <property type="match status" value="1"/>
</dbReference>
<reference evidence="10" key="1">
    <citation type="journal article" date="2014" name="Proc. Natl. Acad. Sci. U.S.A.">
        <title>Extensive sampling of basidiomycete genomes demonstrates inadequacy of the white-rot/brown-rot paradigm for wood decay fungi.</title>
        <authorList>
            <person name="Riley R."/>
            <person name="Salamov A.A."/>
            <person name="Brown D.W."/>
            <person name="Nagy L.G."/>
            <person name="Floudas D."/>
            <person name="Held B.W."/>
            <person name="Levasseur A."/>
            <person name="Lombard V."/>
            <person name="Morin E."/>
            <person name="Otillar R."/>
            <person name="Lindquist E.A."/>
            <person name="Sun H."/>
            <person name="LaButti K.M."/>
            <person name="Schmutz J."/>
            <person name="Jabbour D."/>
            <person name="Luo H."/>
            <person name="Baker S.E."/>
            <person name="Pisabarro A.G."/>
            <person name="Walton J.D."/>
            <person name="Blanchette R.A."/>
            <person name="Henrissat B."/>
            <person name="Martin F."/>
            <person name="Cullen D."/>
            <person name="Hibbett D.S."/>
            <person name="Grigoriev I.V."/>
        </authorList>
    </citation>
    <scope>NUCLEOTIDE SEQUENCE [LARGE SCALE GENOMIC DNA]</scope>
    <source>
        <strain evidence="10">CBS 339.88</strain>
    </source>
</reference>
<evidence type="ECO:0000256" key="6">
    <source>
        <dbReference type="ARBA" id="ARBA00037968"/>
    </source>
</evidence>
<feature type="transmembrane region" description="Helical" evidence="8">
    <location>
        <begin position="168"/>
        <end position="191"/>
    </location>
</feature>
<feature type="transmembrane region" description="Helical" evidence="8">
    <location>
        <begin position="141"/>
        <end position="162"/>
    </location>
</feature>
<organism evidence="9 10">
    <name type="scientific">Galerina marginata (strain CBS 339.88)</name>
    <dbReference type="NCBI Taxonomy" id="685588"/>
    <lineage>
        <taxon>Eukaryota</taxon>
        <taxon>Fungi</taxon>
        <taxon>Dikarya</taxon>
        <taxon>Basidiomycota</taxon>
        <taxon>Agaricomycotina</taxon>
        <taxon>Agaricomycetes</taxon>
        <taxon>Agaricomycetidae</taxon>
        <taxon>Agaricales</taxon>
        <taxon>Agaricineae</taxon>
        <taxon>Strophariaceae</taxon>
        <taxon>Galerina</taxon>
    </lineage>
</organism>
<feature type="transmembrane region" description="Helical" evidence="8">
    <location>
        <begin position="428"/>
        <end position="450"/>
    </location>
</feature>
<accession>A0A067T619</accession>
<evidence type="ECO:0000256" key="2">
    <source>
        <dbReference type="ARBA" id="ARBA00022448"/>
    </source>
</evidence>
<dbReference type="Gene3D" id="1.20.1250.20">
    <property type="entry name" value="MFS general substrate transporter like domains"/>
    <property type="match status" value="2"/>
</dbReference>
<evidence type="ECO:0000313" key="10">
    <source>
        <dbReference type="Proteomes" id="UP000027222"/>
    </source>
</evidence>
<dbReference type="InterPro" id="IPR036259">
    <property type="entry name" value="MFS_trans_sf"/>
</dbReference>
<feature type="transmembrane region" description="Helical" evidence="8">
    <location>
        <begin position="334"/>
        <end position="356"/>
    </location>
</feature>
<evidence type="ECO:0000256" key="5">
    <source>
        <dbReference type="ARBA" id="ARBA00023136"/>
    </source>
</evidence>
<feature type="transmembrane region" description="Helical" evidence="8">
    <location>
        <begin position="230"/>
        <end position="254"/>
    </location>
</feature>
<dbReference type="HOGENOM" id="CLU_001265_0_5_1"/>
<dbReference type="Proteomes" id="UP000027222">
    <property type="component" value="Unassembled WGS sequence"/>
</dbReference>
<feature type="region of interest" description="Disordered" evidence="7">
    <location>
        <begin position="19"/>
        <end position="42"/>
    </location>
</feature>
<dbReference type="GO" id="GO:0022857">
    <property type="term" value="F:transmembrane transporter activity"/>
    <property type="evidence" value="ECO:0007669"/>
    <property type="project" value="InterPro"/>
</dbReference>
<evidence type="ECO:0000256" key="3">
    <source>
        <dbReference type="ARBA" id="ARBA00022692"/>
    </source>
</evidence>
<feature type="transmembrane region" description="Helical" evidence="8">
    <location>
        <begin position="462"/>
        <end position="484"/>
    </location>
</feature>
<feature type="compositionally biased region" description="Polar residues" evidence="7">
    <location>
        <begin position="23"/>
        <end position="33"/>
    </location>
</feature>
<comment type="similarity">
    <text evidence="6">Belongs to the major facilitator superfamily. Allantoate permease family.</text>
</comment>
<keyword evidence="5 8" id="KW-0472">Membrane</keyword>
<dbReference type="STRING" id="685588.A0A067T619"/>
<evidence type="ECO:0000313" key="9">
    <source>
        <dbReference type="EMBL" id="KDR78640.1"/>
    </source>
</evidence>
<keyword evidence="4 8" id="KW-1133">Transmembrane helix</keyword>
<evidence type="ECO:0008006" key="11">
    <source>
        <dbReference type="Google" id="ProtNLM"/>
    </source>
</evidence>
<dbReference type="SUPFAM" id="SSF103473">
    <property type="entry name" value="MFS general substrate transporter"/>
    <property type="match status" value="1"/>
</dbReference>
<evidence type="ECO:0000256" key="7">
    <source>
        <dbReference type="SAM" id="MobiDB-lite"/>
    </source>
</evidence>
<keyword evidence="10" id="KW-1185">Reference proteome</keyword>
<feature type="transmembrane region" description="Helical" evidence="8">
    <location>
        <begin position="111"/>
        <end position="134"/>
    </location>
</feature>
<feature type="transmembrane region" description="Helical" evidence="8">
    <location>
        <begin position="77"/>
        <end position="99"/>
    </location>
</feature>
<feature type="transmembrane region" description="Helical" evidence="8">
    <location>
        <begin position="302"/>
        <end position="322"/>
    </location>
</feature>
<feature type="transmembrane region" description="Helical" evidence="8">
    <location>
        <begin position="398"/>
        <end position="416"/>
    </location>
</feature>
<evidence type="ECO:0000256" key="8">
    <source>
        <dbReference type="SAM" id="Phobius"/>
    </source>
</evidence>
<protein>
    <recommendedName>
        <fullName evidence="11">Major facilitator superfamily (MFS) profile domain-containing protein</fullName>
    </recommendedName>
</protein>
<evidence type="ECO:0000256" key="1">
    <source>
        <dbReference type="ARBA" id="ARBA00004141"/>
    </source>
</evidence>
<feature type="transmembrane region" description="Helical" evidence="8">
    <location>
        <begin position="368"/>
        <end position="386"/>
    </location>
</feature>
<gene>
    <name evidence="9" type="ORF">GALMADRAFT_1364881</name>
</gene>
<dbReference type="InterPro" id="IPR011701">
    <property type="entry name" value="MFS"/>
</dbReference>
<proteinExistence type="inferred from homology"/>
<comment type="subcellular location">
    <subcellularLocation>
        <location evidence="1">Membrane</location>
        <topology evidence="1">Multi-pass membrane protein</topology>
    </subcellularLocation>
</comment>
<dbReference type="EMBL" id="KL142374">
    <property type="protein sequence ID" value="KDR78640.1"/>
    <property type="molecule type" value="Genomic_DNA"/>
</dbReference>
<name>A0A067T619_GALM3</name>
<dbReference type="Pfam" id="PF07690">
    <property type="entry name" value="MFS_1"/>
    <property type="match status" value="1"/>
</dbReference>
<dbReference type="OrthoDB" id="6730379at2759"/>
<evidence type="ECO:0000256" key="4">
    <source>
        <dbReference type="ARBA" id="ARBA00022989"/>
    </source>
</evidence>
<keyword evidence="2" id="KW-0813">Transport</keyword>
<feature type="transmembrane region" description="Helical" evidence="8">
    <location>
        <begin position="203"/>
        <end position="224"/>
    </location>
</feature>
<dbReference type="AlphaFoldDB" id="A0A067T619"/>
<dbReference type="FunFam" id="1.20.1250.20:FF:000064">
    <property type="entry name" value="MFS allantoate transporter"/>
    <property type="match status" value="1"/>
</dbReference>
<keyword evidence="3 8" id="KW-0812">Transmembrane</keyword>
<sequence length="568" mass="63237">MSNLENHTDQLDSQVEIALSGLPSPSSKDSTGRTPRVSDKRDEALDILPSSGKPALFVTAAEDAHLVRKIDRRLMPIVFVIYFLQLLARQSVSFSAVFGLSQDAGLKDKEYSLVVSIFSIAQLSMQPLSAYLLVRLRLSTYVPLIVTCWGATLACTAAAQGFPGLLCGRFFLGVFEASIQSSFVLTTQMWYRRHEQGFRLAIWYSNIGWVNVFGSLIMFGLGHIRSSALYSYQIIFLILGLVTVFFGLLSFFIFPDNASRCTFLKTEEKVMAVERIRDNQQGMESKTFKIKQFLEVLGDVKTWCWVGIGFLVALPGGIIGSFGPLIMRGFGFDAYTVMLFLIPYGVSEVLFIFGGFWLNKRFSLKSPIIFCCLLPCVCASIILLKTGRSPEDQPILLFAYYLLSSLAVVLPTLVNWQSSNVSGHTKKSVTISFLLMGSTVGGIIGPLLISSKNAPYYRKGKVTLNLSSLSSCAILVLFTVAYLWHLNRLNRKRRIANGKAGKIVDYSMLSAANAEKRRLEYLGGSLTGSEAVGSRAFDDLTDLENDEFIVSIFNLSEFYYLTWEQYVY</sequence>
<dbReference type="PANTHER" id="PTHR43791">
    <property type="entry name" value="PERMEASE-RELATED"/>
    <property type="match status" value="1"/>
</dbReference>